<evidence type="ECO:0000313" key="2">
    <source>
        <dbReference type="EMBL" id="WXA92917.1"/>
    </source>
</evidence>
<dbReference type="InterPro" id="IPR009081">
    <property type="entry name" value="PP-bd_ACP"/>
</dbReference>
<protein>
    <submittedName>
        <fullName evidence="2">Acyl carrier protein</fullName>
    </submittedName>
</protein>
<feature type="domain" description="Carrier" evidence="1">
    <location>
        <begin position="1"/>
        <end position="81"/>
    </location>
</feature>
<reference evidence="2 3" key="1">
    <citation type="submission" date="2021-12" db="EMBL/GenBank/DDBJ databases">
        <title>Discovery of the Pendulisporaceae a myxobacterial family with distinct sporulation behavior and unique specialized metabolism.</title>
        <authorList>
            <person name="Garcia R."/>
            <person name="Popoff A."/>
            <person name="Bader C.D."/>
            <person name="Loehr J."/>
            <person name="Walesch S."/>
            <person name="Walt C."/>
            <person name="Boldt J."/>
            <person name="Bunk B."/>
            <person name="Haeckl F.J.F.P.J."/>
            <person name="Gunesch A.P."/>
            <person name="Birkelbach J."/>
            <person name="Nuebel U."/>
            <person name="Pietschmann T."/>
            <person name="Bach T."/>
            <person name="Mueller R."/>
        </authorList>
    </citation>
    <scope>NUCLEOTIDE SEQUENCE [LARGE SCALE GENOMIC DNA]</scope>
    <source>
        <strain evidence="2 3">MSr12523</strain>
    </source>
</reference>
<name>A0ABZ2K6L7_9BACT</name>
<dbReference type="Gene3D" id="1.10.1200.10">
    <property type="entry name" value="ACP-like"/>
    <property type="match status" value="1"/>
</dbReference>
<evidence type="ECO:0000259" key="1">
    <source>
        <dbReference type="PROSITE" id="PS50075"/>
    </source>
</evidence>
<dbReference type="InterPro" id="IPR036736">
    <property type="entry name" value="ACP-like_sf"/>
</dbReference>
<proteinExistence type="predicted"/>
<dbReference type="PROSITE" id="PS50075">
    <property type="entry name" value="CARRIER"/>
    <property type="match status" value="1"/>
</dbReference>
<dbReference type="RefSeq" id="WP_394843516.1">
    <property type="nucleotide sequence ID" value="NZ_CP089982.1"/>
</dbReference>
<organism evidence="2 3">
    <name type="scientific">Pendulispora brunnea</name>
    <dbReference type="NCBI Taxonomy" id="2905690"/>
    <lineage>
        <taxon>Bacteria</taxon>
        <taxon>Pseudomonadati</taxon>
        <taxon>Myxococcota</taxon>
        <taxon>Myxococcia</taxon>
        <taxon>Myxococcales</taxon>
        <taxon>Sorangiineae</taxon>
        <taxon>Pendulisporaceae</taxon>
        <taxon>Pendulispora</taxon>
    </lineage>
</organism>
<keyword evidence="3" id="KW-1185">Reference proteome</keyword>
<evidence type="ECO:0000313" key="3">
    <source>
        <dbReference type="Proteomes" id="UP001379533"/>
    </source>
</evidence>
<sequence>MQTNETLNEVIAIISKFAERREAIERVDSSTRILDDLGVSSLNFIDMVLEFEEKFNVSISDEELKGISTIGDAVNAIASAQGR</sequence>
<dbReference type="SUPFAM" id="SSF47336">
    <property type="entry name" value="ACP-like"/>
    <property type="match status" value="1"/>
</dbReference>
<dbReference type="Proteomes" id="UP001379533">
    <property type="component" value="Chromosome"/>
</dbReference>
<dbReference type="Pfam" id="PF00550">
    <property type="entry name" value="PP-binding"/>
    <property type="match status" value="1"/>
</dbReference>
<gene>
    <name evidence="2" type="ORF">LZC95_41520</name>
</gene>
<accession>A0ABZ2K6L7</accession>
<dbReference type="EMBL" id="CP089982">
    <property type="protein sequence ID" value="WXA92917.1"/>
    <property type="molecule type" value="Genomic_DNA"/>
</dbReference>